<dbReference type="AlphaFoldDB" id="A0A919RYF0"/>
<dbReference type="Proteomes" id="UP000679179">
    <property type="component" value="Unassembled WGS sequence"/>
</dbReference>
<dbReference type="EMBL" id="BOPZ01000009">
    <property type="protein sequence ID" value="GIM28782.1"/>
    <property type="molecule type" value="Genomic_DNA"/>
</dbReference>
<evidence type="ECO:0000313" key="2">
    <source>
        <dbReference type="Proteomes" id="UP000679179"/>
    </source>
</evidence>
<evidence type="ECO:0008006" key="3">
    <source>
        <dbReference type="Google" id="ProtNLM"/>
    </source>
</evidence>
<keyword evidence="2" id="KW-1185">Reference proteome</keyword>
<protein>
    <recommendedName>
        <fullName evidence="3">Transposase</fullName>
    </recommendedName>
</protein>
<organism evidence="1 2">
    <name type="scientific">Clostridium polyendosporum</name>
    <dbReference type="NCBI Taxonomy" id="69208"/>
    <lineage>
        <taxon>Bacteria</taxon>
        <taxon>Bacillati</taxon>
        <taxon>Bacillota</taxon>
        <taxon>Clostridia</taxon>
        <taxon>Eubacteriales</taxon>
        <taxon>Clostridiaceae</taxon>
        <taxon>Clostridium</taxon>
    </lineage>
</organism>
<proteinExistence type="predicted"/>
<sequence length="505" mass="59383">MAKNAPSYVLNLKLETELFQEDILDMRFEIGRKLYNSILGIAQNRYIEMTKTKTWRENQKNISDVYKVEKDLEKAKKLCKPYFKIRKDLQIKYSCTEYSLHEVVKTMQHHYKRNLDSFTCQKIASRVWTALDKVLFGDGEKLHFKKYNQGLNSLEGKTNETGIRYKLDTHTLEWNGLVVKVQSKLNNYEIKALRYKVKYCRIVRRFVRGKFKYVLQLVLEGIPPLKIEKGTGRIKTDIGLGDCGIDIGTQTVAYTTDFNSKLLELAPGVQNIENKKRKLLRYMDRSKRATNPNNFNEDGTIKKGVKLEWNFSKKYIKARNTLKDLYRKQADIRRQDHNIMANEIINQCDTAKVETMCFKGLQKRAKETKISKKTGKINRKKRFGKSLANKAPSMFLTILENKLKVKGGLYEEVNTYEVKASQYNHLNKQYSKKKLSHRWNYFEYNEKKIKVQRDIYSSYLIKNVKQDLKTIDNDLCIKDFEKFLELHNKEIDRLSVLENLSSIGI</sequence>
<name>A0A919RYF0_9CLOT</name>
<evidence type="ECO:0000313" key="1">
    <source>
        <dbReference type="EMBL" id="GIM28782.1"/>
    </source>
</evidence>
<gene>
    <name evidence="1" type="ORF">CPJCM30710_14480</name>
</gene>
<reference evidence="1" key="1">
    <citation type="submission" date="2021-03" db="EMBL/GenBank/DDBJ databases">
        <title>Taxonomic study of Clostridium polyendosporum from meadow-gley soil under rice.</title>
        <authorList>
            <person name="Kobayashi H."/>
            <person name="Tanizawa Y."/>
            <person name="Yagura M."/>
        </authorList>
    </citation>
    <scope>NUCLEOTIDE SEQUENCE</scope>
    <source>
        <strain evidence="1">JCM 30710</strain>
    </source>
</reference>
<comment type="caution">
    <text evidence="1">The sequence shown here is derived from an EMBL/GenBank/DDBJ whole genome shotgun (WGS) entry which is preliminary data.</text>
</comment>
<dbReference type="RefSeq" id="WP_212903500.1">
    <property type="nucleotide sequence ID" value="NZ_BOPZ01000009.1"/>
</dbReference>
<accession>A0A919RYF0</accession>